<evidence type="ECO:0000256" key="1">
    <source>
        <dbReference type="SAM" id="Phobius"/>
    </source>
</evidence>
<sequence length="219" mass="22812">MTDPLAYIRGSCTDSSWNSTDCGNTCKNVFPGSFAPITACPGAEFCCTVNADNLQSCCGLNGNTAASLFTLGAASTATVIGVTSSTANFVSNPTTSVQSISTSTISIANTGGNSGVSGNGSKGTKIGIAVGVVAGVLLIVAFIFLLMRFRRRKQTNAVYYLEGGAQQNPQWETGTQELPDDFKEDLGATKETDTMLKERNSVINCAELDGNSVPRELHG</sequence>
<keyword evidence="1" id="KW-1133">Transmembrane helix</keyword>
<dbReference type="STRING" id="1849047.A0A3D8Q5S5"/>
<dbReference type="OrthoDB" id="3544486at2759"/>
<keyword evidence="3" id="KW-1185">Reference proteome</keyword>
<dbReference type="Proteomes" id="UP000256645">
    <property type="component" value="Unassembled WGS sequence"/>
</dbReference>
<dbReference type="EMBL" id="PDLM01000022">
    <property type="protein sequence ID" value="RDW57163.1"/>
    <property type="molecule type" value="Genomic_DNA"/>
</dbReference>
<accession>A0A3D8Q5S5</accession>
<comment type="caution">
    <text evidence="2">The sequence shown here is derived from an EMBL/GenBank/DDBJ whole genome shotgun (WGS) entry which is preliminary data.</text>
</comment>
<evidence type="ECO:0000313" key="3">
    <source>
        <dbReference type="Proteomes" id="UP000256645"/>
    </source>
</evidence>
<dbReference type="AlphaFoldDB" id="A0A3D8Q5S5"/>
<name>A0A3D8Q5S5_9HELO</name>
<protein>
    <recommendedName>
        <fullName evidence="4">Mid2 domain-containing protein</fullName>
    </recommendedName>
</protein>
<evidence type="ECO:0008006" key="4">
    <source>
        <dbReference type="Google" id="ProtNLM"/>
    </source>
</evidence>
<dbReference type="CDD" id="cd12087">
    <property type="entry name" value="TM_EGFR-like"/>
    <property type="match status" value="1"/>
</dbReference>
<keyword evidence="1" id="KW-0472">Membrane</keyword>
<reference evidence="2 3" key="1">
    <citation type="journal article" date="2018" name="IMA Fungus">
        <title>IMA Genome-F 9: Draft genome sequence of Annulohypoxylon stygium, Aspergillus mulundensis, Berkeleyomyces basicola (syn. Thielaviopsis basicola), Ceratocystis smalleyi, two Cercospora beticola strains, Coleophoma cylindrospora, Fusarium fracticaudum, Phialophora cf. hyalina, and Morchella septimelata.</title>
        <authorList>
            <person name="Wingfield B.D."/>
            <person name="Bills G.F."/>
            <person name="Dong Y."/>
            <person name="Huang W."/>
            <person name="Nel W.J."/>
            <person name="Swalarsk-Parry B.S."/>
            <person name="Vaghefi N."/>
            <person name="Wilken P.M."/>
            <person name="An Z."/>
            <person name="de Beer Z.W."/>
            <person name="De Vos L."/>
            <person name="Chen L."/>
            <person name="Duong T.A."/>
            <person name="Gao Y."/>
            <person name="Hammerbacher A."/>
            <person name="Kikkert J.R."/>
            <person name="Li Y."/>
            <person name="Li H."/>
            <person name="Li K."/>
            <person name="Li Q."/>
            <person name="Liu X."/>
            <person name="Ma X."/>
            <person name="Naidoo K."/>
            <person name="Pethybridge S.J."/>
            <person name="Sun J."/>
            <person name="Steenkamp E.T."/>
            <person name="van der Nest M.A."/>
            <person name="van Wyk S."/>
            <person name="Wingfield M.J."/>
            <person name="Xiong C."/>
            <person name="Yue Q."/>
            <person name="Zhang X."/>
        </authorList>
    </citation>
    <scope>NUCLEOTIDE SEQUENCE [LARGE SCALE GENOMIC DNA]</scope>
    <source>
        <strain evidence="2 3">BP6252</strain>
    </source>
</reference>
<gene>
    <name evidence="2" type="ORF">BP6252_13811</name>
</gene>
<keyword evidence="1" id="KW-0812">Transmembrane</keyword>
<proteinExistence type="predicted"/>
<feature type="transmembrane region" description="Helical" evidence="1">
    <location>
        <begin position="126"/>
        <end position="146"/>
    </location>
</feature>
<evidence type="ECO:0000313" key="2">
    <source>
        <dbReference type="EMBL" id="RDW57163.1"/>
    </source>
</evidence>
<organism evidence="2 3">
    <name type="scientific">Coleophoma cylindrospora</name>
    <dbReference type="NCBI Taxonomy" id="1849047"/>
    <lineage>
        <taxon>Eukaryota</taxon>
        <taxon>Fungi</taxon>
        <taxon>Dikarya</taxon>
        <taxon>Ascomycota</taxon>
        <taxon>Pezizomycotina</taxon>
        <taxon>Leotiomycetes</taxon>
        <taxon>Helotiales</taxon>
        <taxon>Dermateaceae</taxon>
        <taxon>Coleophoma</taxon>
    </lineage>
</organism>